<dbReference type="STRING" id="465721.ACG33_14625"/>
<keyword evidence="6" id="KW-0472">Membrane</keyword>
<dbReference type="Proteomes" id="UP000070250">
    <property type="component" value="Chromosome"/>
</dbReference>
<dbReference type="AlphaFoldDB" id="A0A127FEE1"/>
<dbReference type="InterPro" id="IPR003423">
    <property type="entry name" value="OMP_efflux"/>
</dbReference>
<dbReference type="GO" id="GO:0015288">
    <property type="term" value="F:porin activity"/>
    <property type="evidence" value="ECO:0007669"/>
    <property type="project" value="TreeGrafter"/>
</dbReference>
<dbReference type="RefSeq" id="WP_066922285.1">
    <property type="nucleotide sequence ID" value="NZ_CP011971.1"/>
</dbReference>
<reference evidence="9 10" key="1">
    <citation type="submission" date="2015-06" db="EMBL/GenBank/DDBJ databases">
        <title>A Comprehensive Approach to Explore the Metabolic and Phylogenetic Diversity of Bacterial Steroid Degradation in the Environment: Testosterone as an Example.</title>
        <authorList>
            <person name="Yang F.-C."/>
            <person name="Chen Y.-L."/>
            <person name="Yu C.-P."/>
            <person name="Tang S.-L."/>
            <person name="Wang P.-H."/>
            <person name="Ismail W."/>
            <person name="Wang C.-H."/>
            <person name="Yang C.-Y."/>
            <person name="Chiang Y.-R."/>
        </authorList>
    </citation>
    <scope>NUCLEOTIDE SEQUENCE [LARGE SCALE GENOMIC DNA]</scope>
    <source>
        <strain evidence="9 10">DSM 18526</strain>
    </source>
</reference>
<dbReference type="PATRIC" id="fig|465721.4.peg.3127"/>
<dbReference type="GO" id="GO:0015562">
    <property type="term" value="F:efflux transmembrane transporter activity"/>
    <property type="evidence" value="ECO:0007669"/>
    <property type="project" value="InterPro"/>
</dbReference>
<feature type="compositionally biased region" description="Basic residues" evidence="8">
    <location>
        <begin position="1"/>
        <end position="10"/>
    </location>
</feature>
<keyword evidence="3" id="KW-0813">Transport</keyword>
<evidence type="ECO:0000313" key="9">
    <source>
        <dbReference type="EMBL" id="AMN48310.1"/>
    </source>
</evidence>
<evidence type="ECO:0000256" key="5">
    <source>
        <dbReference type="ARBA" id="ARBA00022692"/>
    </source>
</evidence>
<evidence type="ECO:0000256" key="3">
    <source>
        <dbReference type="ARBA" id="ARBA00022448"/>
    </source>
</evidence>
<accession>A0A127FEE1</accession>
<evidence type="ECO:0000313" key="10">
    <source>
        <dbReference type="Proteomes" id="UP000070250"/>
    </source>
</evidence>
<gene>
    <name evidence="9" type="ORF">ACG33_14625</name>
</gene>
<evidence type="ECO:0000256" key="1">
    <source>
        <dbReference type="ARBA" id="ARBA00004442"/>
    </source>
</evidence>
<sequence>MNTDIRRKKNPAQPAGVHMPHRRIGPIRPRTPLYAGCIIAALGLLANLRPANAQDVRTNASRTAAPFTGEQAVFDQQLERYVAQGLHSNLALRDESLEVEKAVQALAAARARYLPELSLQARYTRAQGGREFEIPIGTALNPVYSTLNDLLEAQDQPAPFPRIEDTTVKFLRSEEQDTRLVARQPLYAPALPAAVRAQRALLDARRFNRMALARALRRDITLAYIAWLKARNSSGIVAASQALLSENLRVNESLYKNGRITEDQVLRAQAELLEVQQQRSEMDNLTTRARSLFNFLLNRDLREPIMPSAAPANPAATIAAVELLWSAALERRPEISRLEELRQASEARLNVARKQRWPVLSLGLDAGTQGEEYRFGDGYNFGTVSLIFTWKLFDGGGDSARVHQARAEQRQLVLRQEGIAQQIRLEVQQAHDRLVSAHESLATAEARSQAARAGFRIASRKRDEGVINQVEFIDARSALTRAELNLNLTRFEVLERRAELEYATSAGDIPLDPGT</sequence>
<dbReference type="GO" id="GO:1990281">
    <property type="term" value="C:efflux pump complex"/>
    <property type="evidence" value="ECO:0007669"/>
    <property type="project" value="TreeGrafter"/>
</dbReference>
<dbReference type="Gene3D" id="1.20.1600.10">
    <property type="entry name" value="Outer membrane efflux proteins (OEP)"/>
    <property type="match status" value="1"/>
</dbReference>
<keyword evidence="4" id="KW-1134">Transmembrane beta strand</keyword>
<keyword evidence="10" id="KW-1185">Reference proteome</keyword>
<dbReference type="OrthoDB" id="13803at2"/>
<evidence type="ECO:0000256" key="7">
    <source>
        <dbReference type="ARBA" id="ARBA00023237"/>
    </source>
</evidence>
<comment type="similarity">
    <text evidence="2">Belongs to the outer membrane factor (OMF) (TC 1.B.17) family.</text>
</comment>
<keyword evidence="7" id="KW-0998">Cell outer membrane</keyword>
<evidence type="ECO:0000256" key="4">
    <source>
        <dbReference type="ARBA" id="ARBA00022452"/>
    </source>
</evidence>
<evidence type="ECO:0000256" key="2">
    <source>
        <dbReference type="ARBA" id="ARBA00007613"/>
    </source>
</evidence>
<dbReference type="KEGG" id="sdf:ACG33_14625"/>
<proteinExistence type="inferred from homology"/>
<dbReference type="Pfam" id="PF02321">
    <property type="entry name" value="OEP"/>
    <property type="match status" value="1"/>
</dbReference>
<comment type="subcellular location">
    <subcellularLocation>
        <location evidence="1">Cell outer membrane</location>
    </subcellularLocation>
</comment>
<feature type="region of interest" description="Disordered" evidence="8">
    <location>
        <begin position="1"/>
        <end position="24"/>
    </location>
</feature>
<keyword evidence="5" id="KW-0812">Transmembrane</keyword>
<dbReference type="PANTHER" id="PTHR30026">
    <property type="entry name" value="OUTER MEMBRANE PROTEIN TOLC"/>
    <property type="match status" value="1"/>
</dbReference>
<protein>
    <recommendedName>
        <fullName evidence="11">Transporter</fullName>
    </recommendedName>
</protein>
<evidence type="ECO:0008006" key="11">
    <source>
        <dbReference type="Google" id="ProtNLM"/>
    </source>
</evidence>
<dbReference type="EMBL" id="CP011971">
    <property type="protein sequence ID" value="AMN48310.1"/>
    <property type="molecule type" value="Genomic_DNA"/>
</dbReference>
<dbReference type="PANTHER" id="PTHR30026:SF20">
    <property type="entry name" value="OUTER MEMBRANE PROTEIN TOLC"/>
    <property type="match status" value="1"/>
</dbReference>
<evidence type="ECO:0000256" key="6">
    <source>
        <dbReference type="ARBA" id="ARBA00023136"/>
    </source>
</evidence>
<dbReference type="GO" id="GO:0009279">
    <property type="term" value="C:cell outer membrane"/>
    <property type="evidence" value="ECO:0007669"/>
    <property type="project" value="UniProtKB-SubCell"/>
</dbReference>
<dbReference type="InterPro" id="IPR051906">
    <property type="entry name" value="TolC-like"/>
</dbReference>
<organism evidence="9 10">
    <name type="scientific">Steroidobacter denitrificans</name>
    <dbReference type="NCBI Taxonomy" id="465721"/>
    <lineage>
        <taxon>Bacteria</taxon>
        <taxon>Pseudomonadati</taxon>
        <taxon>Pseudomonadota</taxon>
        <taxon>Gammaproteobacteria</taxon>
        <taxon>Steroidobacterales</taxon>
        <taxon>Steroidobacteraceae</taxon>
        <taxon>Steroidobacter</taxon>
    </lineage>
</organism>
<evidence type="ECO:0000256" key="8">
    <source>
        <dbReference type="SAM" id="MobiDB-lite"/>
    </source>
</evidence>
<name>A0A127FEE1_STEDE</name>
<dbReference type="SUPFAM" id="SSF56954">
    <property type="entry name" value="Outer membrane efflux proteins (OEP)"/>
    <property type="match status" value="1"/>
</dbReference>